<keyword evidence="16" id="KW-1185">Reference proteome</keyword>
<dbReference type="Pfam" id="PF00078">
    <property type="entry name" value="RVT_1"/>
    <property type="match status" value="1"/>
</dbReference>
<dbReference type="InterPro" id="IPR026489">
    <property type="entry name" value="CXC_dom"/>
</dbReference>
<keyword evidence="5" id="KW-0949">S-adenosyl-L-methionine</keyword>
<feature type="region of interest" description="Disordered" evidence="11">
    <location>
        <begin position="1"/>
        <end position="34"/>
    </location>
</feature>
<dbReference type="PROSITE" id="PS51633">
    <property type="entry name" value="CXC"/>
    <property type="match status" value="1"/>
</dbReference>
<keyword evidence="4" id="KW-0808">Transferase</keyword>
<dbReference type="CDD" id="cd09076">
    <property type="entry name" value="L1-EN"/>
    <property type="match status" value="1"/>
</dbReference>
<keyword evidence="7" id="KW-0805">Transcription regulation</keyword>
<evidence type="ECO:0000256" key="5">
    <source>
        <dbReference type="ARBA" id="ARBA00022691"/>
    </source>
</evidence>
<dbReference type="InterPro" id="IPR001214">
    <property type="entry name" value="SET_dom"/>
</dbReference>
<organism evidence="15 16">
    <name type="scientific">Plutella xylostella</name>
    <name type="common">Diamondback moth</name>
    <name type="synonym">Plutella maculipennis</name>
    <dbReference type="NCBI Taxonomy" id="51655"/>
    <lineage>
        <taxon>Eukaryota</taxon>
        <taxon>Metazoa</taxon>
        <taxon>Ecdysozoa</taxon>
        <taxon>Arthropoda</taxon>
        <taxon>Hexapoda</taxon>
        <taxon>Insecta</taxon>
        <taxon>Pterygota</taxon>
        <taxon>Neoptera</taxon>
        <taxon>Endopterygota</taxon>
        <taxon>Lepidoptera</taxon>
        <taxon>Glossata</taxon>
        <taxon>Ditrysia</taxon>
        <taxon>Yponomeutoidea</taxon>
        <taxon>Plutellidae</taxon>
        <taxon>Plutella</taxon>
    </lineage>
</organism>
<sequence>MVIPPLARSPLPRPLSSREHHGCAAQAAEPPPAIRTNHQRVQVGMTFGSACGVVRTQQVPIRIINSVNPIPTMYTWAPTQKNFLVEDETVLHNIPYMGDEVLDTDGSFIQELINNYDGKVHGDKEGGFMDDALFVELVQALSAEPPPGAGGEAGGAGGDAAGPDPPQEESSAEGAAAAAGAGGAPDFAIFQAISSQFPDKGTAQELKEKYASLALGGAGGGGAACSNVDGAAAEAAPRHVALHSFHALFCRRCFKYDCFLHREKIIMAVQQNCMALSPRQTLNGQRVLRIPGSAIKIATWNVRSMYTQEKIKNVEQEMTRLNIDILGISEARWKGSGIEESEEYVTYYSGNTHKDHRQGVAVMVKRYHKASIINFLPISDRVMLLQIRSQPVNINIVQVYAPTADKSDDMVETFYNEIKDVLQKLKTHECNIVMGDFNAKIGEGSVSDIVGGYGLGLRNDRGDRLFQFCQEESLVVTNTFYKLPPRRLYTWKSPADSPSQIVRNQIDFILVNKRYRNSFKAVKTYPGADVGSDHNPLVGTVTTKLKRLISPKMRPKFDISRLRDVDIKQRFHMNLHNQMHELQQSQRGVKEPEQVWNQFKGVIINTAKEILTPTAVVKKKEWITDEIMDLMIQRREVKHTYPAKYRLIHRLIGRKCIEAKENWINDRCTEVESLQARHDSFNMYKKINEILGLKKKPANNTLIDKNGAYAMTIKEKLDIWKEYIEGLFYDNRSENEQSVVDHTGPSITKDEISYAIKSAKNGKTVGPDEIPAEILKLLEYEHLGTLVQLFNAVYNTGHIPKDWLHSTFIALPKINNAKRCSDYRTISLMSHVLKIFLKVIHNRIYRKCEENISDTQFGFRNGFGTRDALFGYHILMQRCWDMDRCVYICFIDYEKAFDRIKHDKLISVLKKIGLDTKDISFIKNLYWQQTANVRVEHHLTDDICILRGVRQGCIMSPLLFNLYAEDIFSEALEDATEGIIINGRPLNNIRYADDTILIASSMEELQSLLDRVTSVSAQNGLNINTKKTKYMTVGRTPTIAALYVNNQPLEKVRSYKYLGCIVNDQEDHSTEVKCRIEQARNAFMKMSHLLCNRSLKICSRCRLLRCYIFSILLYGVEAWTLTQTMCKRENSRPSKTRSKKNILGPKSERLVQHRHHILVPSSSLEGKNKPDDCRPPIGDGLQGGGGGAAAARRRGPDLRAPTEPCSTHCYMLLDGMREKLAQEAAAGGEGAVEGAGGGDGAGGGEGGAGGGEGGAVGGRSLDSPNDASSEDSNDSNRFQKGSNSGAGAWRAAPAEPPSYAPLELAPPSAEWTGAERALAACLQRVFPGHPCALARLLLTKTCQQVYFHCASAGAVRRPPPSAEPPRNKKKKHRLWSVHCRKIQLKKDSAAHHVFNYTPCEHPGRACDALCPCVQTQNFCEKFCQCDTDCQNRFPGCRCKASCNTKQCPCYLGVRECDPDLCGSCAAAACRNNSVQRGLHKHLLLAPSDVAGWGIFLKEGAAKNEFLSEYCGEVISQDEADRRGKVYDKYMCSFLFNLNNDFVVDATRKGNKIRFANHSINPNCYAKVMMVNGDHRIGIFAKRAIQPGEELFFDYRRVVIRSDGAAEVCGHRAGDGVLMRARCVEIPRARRRRRDRHVCGISHCSI</sequence>
<dbReference type="SMART" id="SM01114">
    <property type="entry name" value="CXC"/>
    <property type="match status" value="1"/>
</dbReference>
<dbReference type="Pfam" id="PF21358">
    <property type="entry name" value="Ezh2_MCSS"/>
    <property type="match status" value="1"/>
</dbReference>
<dbReference type="PANTHER" id="PTHR45747">
    <property type="entry name" value="HISTONE-LYSINE N-METHYLTRANSFERASE E(Z)"/>
    <property type="match status" value="1"/>
</dbReference>
<dbReference type="GO" id="GO:0035098">
    <property type="term" value="C:ESC/E(Z) complex"/>
    <property type="evidence" value="ECO:0007669"/>
    <property type="project" value="TreeGrafter"/>
</dbReference>
<dbReference type="InterPro" id="IPR000477">
    <property type="entry name" value="RT_dom"/>
</dbReference>
<evidence type="ECO:0000256" key="6">
    <source>
        <dbReference type="ARBA" id="ARBA00022853"/>
    </source>
</evidence>
<dbReference type="GO" id="GO:0031507">
    <property type="term" value="P:heterochromatin formation"/>
    <property type="evidence" value="ECO:0007669"/>
    <property type="project" value="TreeGrafter"/>
</dbReference>
<evidence type="ECO:0000256" key="2">
    <source>
        <dbReference type="ARBA" id="ARBA00012186"/>
    </source>
</evidence>
<comment type="catalytic activity">
    <reaction evidence="10">
        <text>L-lysyl(27)-[histone H3] + 3 S-adenosyl-L-methionine = N(6),N(6),N(6)-trimethyl-L-lysyl(27)-[histone H3] + 3 S-adenosyl-L-homocysteine + 3 H(+)</text>
        <dbReference type="Rhea" id="RHEA:60292"/>
        <dbReference type="Rhea" id="RHEA-COMP:15535"/>
        <dbReference type="Rhea" id="RHEA-COMP:15548"/>
        <dbReference type="ChEBI" id="CHEBI:15378"/>
        <dbReference type="ChEBI" id="CHEBI:29969"/>
        <dbReference type="ChEBI" id="CHEBI:57856"/>
        <dbReference type="ChEBI" id="CHEBI:59789"/>
        <dbReference type="ChEBI" id="CHEBI:61961"/>
        <dbReference type="EC" id="2.1.1.356"/>
    </reaction>
</comment>
<dbReference type="PROSITE" id="PS50280">
    <property type="entry name" value="SET"/>
    <property type="match status" value="1"/>
</dbReference>
<dbReference type="InterPro" id="IPR036691">
    <property type="entry name" value="Endo/exonu/phosph_ase_sf"/>
</dbReference>
<evidence type="ECO:0000259" key="12">
    <source>
        <dbReference type="PROSITE" id="PS50280"/>
    </source>
</evidence>
<dbReference type="FunFam" id="2.170.270.10:FF:000001">
    <property type="entry name" value="Putative histone-lysine N-methyltransferase EZH2"/>
    <property type="match status" value="1"/>
</dbReference>
<dbReference type="Pfam" id="PF18264">
    <property type="entry name" value="preSET_CXC"/>
    <property type="match status" value="1"/>
</dbReference>
<feature type="region of interest" description="Disordered" evidence="11">
    <location>
        <begin position="1224"/>
        <end position="1303"/>
    </location>
</feature>
<evidence type="ECO:0000313" key="16">
    <source>
        <dbReference type="Proteomes" id="UP000653454"/>
    </source>
</evidence>
<dbReference type="Proteomes" id="UP000653454">
    <property type="component" value="Unassembled WGS sequence"/>
</dbReference>
<dbReference type="Pfam" id="PF18118">
    <property type="entry name" value="PRC2_HTH_1"/>
    <property type="match status" value="1"/>
</dbReference>
<feature type="compositionally biased region" description="Gly residues" evidence="11">
    <location>
        <begin position="149"/>
        <end position="160"/>
    </location>
</feature>
<feature type="region of interest" description="Disordered" evidence="11">
    <location>
        <begin position="1159"/>
        <end position="1205"/>
    </location>
</feature>
<dbReference type="CDD" id="cd01650">
    <property type="entry name" value="RT_nLTR_like"/>
    <property type="match status" value="1"/>
</dbReference>
<feature type="compositionally biased region" description="Low complexity" evidence="11">
    <location>
        <begin position="1"/>
        <end position="10"/>
    </location>
</feature>
<dbReference type="Pfam" id="PF00856">
    <property type="entry name" value="SET"/>
    <property type="match status" value="1"/>
</dbReference>
<dbReference type="SUPFAM" id="SSF56672">
    <property type="entry name" value="DNA/RNA polymerases"/>
    <property type="match status" value="1"/>
</dbReference>
<dbReference type="SUPFAM" id="SSF82199">
    <property type="entry name" value="SET domain"/>
    <property type="match status" value="1"/>
</dbReference>
<evidence type="ECO:0000256" key="9">
    <source>
        <dbReference type="ARBA" id="ARBA00023242"/>
    </source>
</evidence>
<feature type="region of interest" description="Disordered" evidence="11">
    <location>
        <begin position="144"/>
        <end position="177"/>
    </location>
</feature>
<feature type="domain" description="CXC" evidence="14">
    <location>
        <begin position="1379"/>
        <end position="1481"/>
    </location>
</feature>
<evidence type="ECO:0000256" key="11">
    <source>
        <dbReference type="SAM" id="MobiDB-lite"/>
    </source>
</evidence>
<dbReference type="GO" id="GO:0071897">
    <property type="term" value="P:DNA biosynthetic process"/>
    <property type="evidence" value="ECO:0007669"/>
    <property type="project" value="UniProtKB-ARBA"/>
</dbReference>
<dbReference type="InterPro" id="IPR043502">
    <property type="entry name" value="DNA/RNA_pol_sf"/>
</dbReference>
<dbReference type="InterPro" id="IPR045318">
    <property type="entry name" value="EZH1/2-like"/>
</dbReference>
<dbReference type="PROSITE" id="PS50878">
    <property type="entry name" value="RT_POL"/>
    <property type="match status" value="1"/>
</dbReference>
<dbReference type="GO" id="GO:0003682">
    <property type="term" value="F:chromatin binding"/>
    <property type="evidence" value="ECO:0007669"/>
    <property type="project" value="TreeGrafter"/>
</dbReference>
<dbReference type="SMART" id="SM00317">
    <property type="entry name" value="SET"/>
    <property type="match status" value="1"/>
</dbReference>
<reference evidence="15" key="1">
    <citation type="submission" date="2020-11" db="EMBL/GenBank/DDBJ databases">
        <authorList>
            <person name="Whiteford S."/>
        </authorList>
    </citation>
    <scope>NUCLEOTIDE SEQUENCE</scope>
</reference>
<dbReference type="Gene3D" id="2.170.270.10">
    <property type="entry name" value="SET domain"/>
    <property type="match status" value="1"/>
</dbReference>
<dbReference type="InterPro" id="IPR005135">
    <property type="entry name" value="Endo/exonuclease/phosphatase"/>
</dbReference>
<keyword evidence="8" id="KW-0804">Transcription</keyword>
<evidence type="ECO:0000256" key="3">
    <source>
        <dbReference type="ARBA" id="ARBA00022603"/>
    </source>
</evidence>
<dbReference type="EC" id="2.1.1.356" evidence="2"/>
<comment type="caution">
    <text evidence="15">The sequence shown here is derived from an EMBL/GenBank/DDBJ whole genome shotgun (WGS) entry which is preliminary data.</text>
</comment>
<evidence type="ECO:0000256" key="4">
    <source>
        <dbReference type="ARBA" id="ARBA00022679"/>
    </source>
</evidence>
<proteinExistence type="predicted"/>
<dbReference type="InterPro" id="IPR044439">
    <property type="entry name" value="EZH2_SET"/>
</dbReference>
<dbReference type="GO" id="GO:0032259">
    <property type="term" value="P:methylation"/>
    <property type="evidence" value="ECO:0007669"/>
    <property type="project" value="UniProtKB-KW"/>
</dbReference>
<evidence type="ECO:0000259" key="14">
    <source>
        <dbReference type="PROSITE" id="PS51633"/>
    </source>
</evidence>
<name>A0A8S4D1C4_PLUXY</name>
<keyword evidence="6" id="KW-0156">Chromatin regulator</keyword>
<comment type="subcellular location">
    <subcellularLocation>
        <location evidence="1">Nucleus</location>
    </subcellularLocation>
</comment>
<evidence type="ECO:0000256" key="7">
    <source>
        <dbReference type="ARBA" id="ARBA00023015"/>
    </source>
</evidence>
<feature type="domain" description="Reverse transcriptase" evidence="13">
    <location>
        <begin position="792"/>
        <end position="1062"/>
    </location>
</feature>
<dbReference type="InterPro" id="IPR048358">
    <property type="entry name" value="EZH1/2_MCSS"/>
</dbReference>
<protein>
    <recommendedName>
        <fullName evidence="2">[histone H3]-lysine(27) N-trimethyltransferase</fullName>
        <ecNumber evidence="2">2.1.1.356</ecNumber>
    </recommendedName>
</protein>
<evidence type="ECO:0000256" key="8">
    <source>
        <dbReference type="ARBA" id="ARBA00023163"/>
    </source>
</evidence>
<dbReference type="PANTHER" id="PTHR45747:SF4">
    <property type="entry name" value="HISTONE-LYSINE N-METHYLTRANSFERASE E(Z)"/>
    <property type="match status" value="1"/>
</dbReference>
<dbReference type="CDD" id="cd19218">
    <property type="entry name" value="SET_EZH2"/>
    <property type="match status" value="1"/>
</dbReference>
<feature type="compositionally biased region" description="Gly residues" evidence="11">
    <location>
        <begin position="1227"/>
        <end position="1257"/>
    </location>
</feature>
<dbReference type="Gene3D" id="3.60.10.10">
    <property type="entry name" value="Endonuclease/exonuclease/phosphatase"/>
    <property type="match status" value="1"/>
</dbReference>
<evidence type="ECO:0000256" key="10">
    <source>
        <dbReference type="ARBA" id="ARBA00048568"/>
    </source>
</evidence>
<dbReference type="InterPro" id="IPR041355">
    <property type="entry name" value="Pre-SET_CXC"/>
</dbReference>
<dbReference type="Pfam" id="PF03372">
    <property type="entry name" value="Exo_endo_phos"/>
    <property type="match status" value="1"/>
</dbReference>
<dbReference type="EMBL" id="CAJHNJ030000001">
    <property type="protein sequence ID" value="CAG9086976.1"/>
    <property type="molecule type" value="Genomic_DNA"/>
</dbReference>
<keyword evidence="9" id="KW-0539">Nucleus</keyword>
<gene>
    <name evidence="15" type="ORF">PLXY2_LOCUS90</name>
</gene>
<dbReference type="InterPro" id="IPR033467">
    <property type="entry name" value="Tesmin/TSO1-like_CXC"/>
</dbReference>
<dbReference type="SUPFAM" id="SSF56219">
    <property type="entry name" value="DNase I-like"/>
    <property type="match status" value="1"/>
</dbReference>
<evidence type="ECO:0000259" key="13">
    <source>
        <dbReference type="PROSITE" id="PS50878"/>
    </source>
</evidence>
<accession>A0A8S4D1C4</accession>
<dbReference type="GO" id="GO:0140951">
    <property type="term" value="F:histone H3K27 trimethyltransferase activity"/>
    <property type="evidence" value="ECO:0007669"/>
    <property type="project" value="UniProtKB-EC"/>
</dbReference>
<evidence type="ECO:0000256" key="1">
    <source>
        <dbReference type="ARBA" id="ARBA00004123"/>
    </source>
</evidence>
<dbReference type="InterPro" id="IPR046341">
    <property type="entry name" value="SET_dom_sf"/>
</dbReference>
<keyword evidence="3" id="KW-0489">Methyltransferase</keyword>
<dbReference type="InterPro" id="IPR041343">
    <property type="entry name" value="PRC2_HTH_1"/>
</dbReference>
<feature type="domain" description="SET" evidence="12">
    <location>
        <begin position="1480"/>
        <end position="1595"/>
    </location>
</feature>
<feature type="region of interest" description="Disordered" evidence="11">
    <location>
        <begin position="1128"/>
        <end position="1147"/>
    </location>
</feature>
<evidence type="ECO:0000313" key="15">
    <source>
        <dbReference type="EMBL" id="CAG9086976.1"/>
    </source>
</evidence>